<dbReference type="Pfam" id="PF12679">
    <property type="entry name" value="ABC2_membrane_2"/>
    <property type="match status" value="1"/>
</dbReference>
<evidence type="ECO:0000256" key="5">
    <source>
        <dbReference type="ARBA" id="ARBA00023136"/>
    </source>
</evidence>
<gene>
    <name evidence="7" type="ORF">METZ01_LOCUS125098</name>
</gene>
<dbReference type="PANTHER" id="PTHR30294:SF29">
    <property type="entry name" value="MULTIDRUG ABC TRANSPORTER PERMEASE YBHS-RELATED"/>
    <property type="match status" value="1"/>
</dbReference>
<reference evidence="7" key="1">
    <citation type="submission" date="2018-05" db="EMBL/GenBank/DDBJ databases">
        <authorList>
            <person name="Lanie J.A."/>
            <person name="Ng W.-L."/>
            <person name="Kazmierczak K.M."/>
            <person name="Andrzejewski T.M."/>
            <person name="Davidsen T.M."/>
            <person name="Wayne K.J."/>
            <person name="Tettelin H."/>
            <person name="Glass J.I."/>
            <person name="Rusch D."/>
            <person name="Podicherti R."/>
            <person name="Tsui H.-C.T."/>
            <person name="Winkler M.E."/>
        </authorList>
    </citation>
    <scope>NUCLEOTIDE SEQUENCE</scope>
</reference>
<comment type="subcellular location">
    <subcellularLocation>
        <location evidence="1">Cell membrane</location>
        <topology evidence="1">Multi-pass membrane protein</topology>
    </subcellularLocation>
</comment>
<accession>A0A381Y5F4</accession>
<evidence type="ECO:0008006" key="8">
    <source>
        <dbReference type="Google" id="ProtNLM"/>
    </source>
</evidence>
<evidence type="ECO:0000313" key="7">
    <source>
        <dbReference type="EMBL" id="SVA72244.1"/>
    </source>
</evidence>
<keyword evidence="2" id="KW-1003">Cell membrane</keyword>
<evidence type="ECO:0000256" key="4">
    <source>
        <dbReference type="ARBA" id="ARBA00022989"/>
    </source>
</evidence>
<feature type="transmembrane region" description="Helical" evidence="6">
    <location>
        <begin position="212"/>
        <end position="229"/>
    </location>
</feature>
<dbReference type="EMBL" id="UINC01017430">
    <property type="protein sequence ID" value="SVA72244.1"/>
    <property type="molecule type" value="Genomic_DNA"/>
</dbReference>
<keyword evidence="3 6" id="KW-0812">Transmembrane</keyword>
<proteinExistence type="predicted"/>
<dbReference type="GO" id="GO:0140359">
    <property type="term" value="F:ABC-type transporter activity"/>
    <property type="evidence" value="ECO:0007669"/>
    <property type="project" value="InterPro"/>
</dbReference>
<dbReference type="AlphaFoldDB" id="A0A381Y5F4"/>
<dbReference type="GO" id="GO:0005886">
    <property type="term" value="C:plasma membrane"/>
    <property type="evidence" value="ECO:0007669"/>
    <property type="project" value="UniProtKB-SubCell"/>
</dbReference>
<evidence type="ECO:0000256" key="6">
    <source>
        <dbReference type="SAM" id="Phobius"/>
    </source>
</evidence>
<feature type="transmembrane region" description="Helical" evidence="6">
    <location>
        <begin position="98"/>
        <end position="119"/>
    </location>
</feature>
<evidence type="ECO:0000256" key="3">
    <source>
        <dbReference type="ARBA" id="ARBA00022692"/>
    </source>
</evidence>
<sequence>MSAFFQGPTGFIIIAAVLFLIGLGFVVVLTGLNGHATPMPVTQVFYGTYFFWLILLLIAPIITMRSFAMERASGTYESLMTAPVGDWEVVLSKFTGALVFYAILWIPLLVCSLVVRLYVGESAVLGPGPMFTSALGILLIGSLYMSMGCFASALTRNQAVAAVSSFAMGAALFFTGFFSYFTGDRSDWISQLARHVSLANHMESFSRGVVDLEATVFFISLTALFLYFTHKVVESRRWK</sequence>
<feature type="transmembrane region" description="Helical" evidence="6">
    <location>
        <begin position="160"/>
        <end position="181"/>
    </location>
</feature>
<organism evidence="7">
    <name type="scientific">marine metagenome</name>
    <dbReference type="NCBI Taxonomy" id="408172"/>
    <lineage>
        <taxon>unclassified sequences</taxon>
        <taxon>metagenomes</taxon>
        <taxon>ecological metagenomes</taxon>
    </lineage>
</organism>
<feature type="transmembrane region" description="Helical" evidence="6">
    <location>
        <begin position="12"/>
        <end position="32"/>
    </location>
</feature>
<evidence type="ECO:0000256" key="2">
    <source>
        <dbReference type="ARBA" id="ARBA00022475"/>
    </source>
</evidence>
<evidence type="ECO:0000256" key="1">
    <source>
        <dbReference type="ARBA" id="ARBA00004651"/>
    </source>
</evidence>
<keyword evidence="5 6" id="KW-0472">Membrane</keyword>
<protein>
    <recommendedName>
        <fullName evidence="8">ABC-2 type transporter domain-containing protein</fullName>
    </recommendedName>
</protein>
<feature type="transmembrane region" description="Helical" evidence="6">
    <location>
        <begin position="44"/>
        <end position="63"/>
    </location>
</feature>
<dbReference type="PANTHER" id="PTHR30294">
    <property type="entry name" value="MEMBRANE COMPONENT OF ABC TRANSPORTER YHHJ-RELATED"/>
    <property type="match status" value="1"/>
</dbReference>
<keyword evidence="4 6" id="KW-1133">Transmembrane helix</keyword>
<feature type="transmembrane region" description="Helical" evidence="6">
    <location>
        <begin position="131"/>
        <end position="153"/>
    </location>
</feature>
<name>A0A381Y5F4_9ZZZZ</name>
<dbReference type="InterPro" id="IPR051449">
    <property type="entry name" value="ABC-2_transporter_component"/>
</dbReference>